<feature type="domain" description="HTH cro/C1-type" evidence="1">
    <location>
        <begin position="21"/>
        <end position="76"/>
    </location>
</feature>
<gene>
    <name evidence="2" type="ORF">GA0070617_2107</name>
</gene>
<evidence type="ECO:0000313" key="3">
    <source>
        <dbReference type="Proteomes" id="UP000198937"/>
    </source>
</evidence>
<name>A0A1C6UF07_9ACTN</name>
<evidence type="ECO:0000259" key="1">
    <source>
        <dbReference type="PROSITE" id="PS50943"/>
    </source>
</evidence>
<dbReference type="STRING" id="683228.GA0070617_2107"/>
<sequence>MAGSTRQGGVVTNDLPVGRRVAYWRARRNMSQQVFADRLGKSKSWVDKVERGVRRLDKWSVLQEVADTLGVTADVLVDDTNPPAPTPPTSRSPDVEVDTVRAALTRHPGILRPPADHVPVDPYKYRARIVHADAMYQHAQYPALLRLLPGLLDDGHDLAAPARPGLQVRTYRLTASVLVKLGAHELAWLAADRGLSVATTTDEPLLEAAAALPLGTALRVAGRHRAAFETTITAAHQIAPLTPDAGTPSERSACAALLVQAALAAAEHDDPPTVIELLDGAATLTGPDTPERAAVDAARITATTTLGDHRTAVELHAALAVRDRWWSLPVEHRAAYLIDMAPAHLSTGDPTAAGRALLDADRLAPAEVRVRPAGRAVLAEVLTGSPRPSPHLLAVAQAAGMRGAW</sequence>
<dbReference type="Pfam" id="PF13560">
    <property type="entry name" value="HTH_31"/>
    <property type="match status" value="1"/>
</dbReference>
<dbReference type="PROSITE" id="PS50943">
    <property type="entry name" value="HTH_CROC1"/>
    <property type="match status" value="1"/>
</dbReference>
<dbReference type="InterPro" id="IPR001387">
    <property type="entry name" value="Cro/C1-type_HTH"/>
</dbReference>
<dbReference type="SUPFAM" id="SSF47413">
    <property type="entry name" value="lambda repressor-like DNA-binding domains"/>
    <property type="match status" value="1"/>
</dbReference>
<evidence type="ECO:0000313" key="2">
    <source>
        <dbReference type="EMBL" id="SCL52544.1"/>
    </source>
</evidence>
<dbReference type="CDD" id="cd00093">
    <property type="entry name" value="HTH_XRE"/>
    <property type="match status" value="1"/>
</dbReference>
<dbReference type="Gene3D" id="1.10.260.40">
    <property type="entry name" value="lambda repressor-like DNA-binding domains"/>
    <property type="match status" value="1"/>
</dbReference>
<reference evidence="3" key="1">
    <citation type="submission" date="2016-06" db="EMBL/GenBank/DDBJ databases">
        <authorList>
            <person name="Varghese N."/>
            <person name="Submissions Spin"/>
        </authorList>
    </citation>
    <scope>NUCLEOTIDE SEQUENCE [LARGE SCALE GENOMIC DNA]</scope>
    <source>
        <strain evidence="3">DSM 45577</strain>
    </source>
</reference>
<keyword evidence="3" id="KW-1185">Reference proteome</keyword>
<dbReference type="EMBL" id="FMIA01000002">
    <property type="protein sequence ID" value="SCL52544.1"/>
    <property type="molecule type" value="Genomic_DNA"/>
</dbReference>
<accession>A0A1C6UF07</accession>
<dbReference type="GO" id="GO:0003677">
    <property type="term" value="F:DNA binding"/>
    <property type="evidence" value="ECO:0007669"/>
    <property type="project" value="InterPro"/>
</dbReference>
<organism evidence="2 3">
    <name type="scientific">Micromonospora yangpuensis</name>
    <dbReference type="NCBI Taxonomy" id="683228"/>
    <lineage>
        <taxon>Bacteria</taxon>
        <taxon>Bacillati</taxon>
        <taxon>Actinomycetota</taxon>
        <taxon>Actinomycetes</taxon>
        <taxon>Micromonosporales</taxon>
        <taxon>Micromonosporaceae</taxon>
        <taxon>Micromonospora</taxon>
    </lineage>
</organism>
<protein>
    <submittedName>
        <fullName evidence="2">Transcriptional regulator, contains XRE-family HTH domain</fullName>
    </submittedName>
</protein>
<dbReference type="InterPro" id="IPR010982">
    <property type="entry name" value="Lambda_DNA-bd_dom_sf"/>
</dbReference>
<proteinExistence type="predicted"/>
<dbReference type="Proteomes" id="UP000198937">
    <property type="component" value="Unassembled WGS sequence"/>
</dbReference>
<dbReference type="AlphaFoldDB" id="A0A1C6UF07"/>
<dbReference type="SMART" id="SM00530">
    <property type="entry name" value="HTH_XRE"/>
    <property type="match status" value="1"/>
</dbReference>